<dbReference type="AlphaFoldDB" id="A0A1T4PE36"/>
<name>A0A1T4PE36_9BACT</name>
<accession>A0A1T4PE36</accession>
<dbReference type="RefSeq" id="WP_078790239.1">
    <property type="nucleotide sequence ID" value="NZ_FUWR01000009.1"/>
</dbReference>
<keyword evidence="2" id="KW-1185">Reference proteome</keyword>
<proteinExistence type="predicted"/>
<organism evidence="1 2">
    <name type="scientific">Trichlorobacter thiogenes</name>
    <dbReference type="NCBI Taxonomy" id="115783"/>
    <lineage>
        <taxon>Bacteria</taxon>
        <taxon>Pseudomonadati</taxon>
        <taxon>Thermodesulfobacteriota</taxon>
        <taxon>Desulfuromonadia</taxon>
        <taxon>Geobacterales</taxon>
        <taxon>Geobacteraceae</taxon>
        <taxon>Trichlorobacter</taxon>
    </lineage>
</organism>
<dbReference type="PIRSF" id="PIRSF029407">
    <property type="entry name" value="UCP029407"/>
    <property type="match status" value="1"/>
</dbReference>
<protein>
    <submittedName>
        <fullName evidence="1">Uncharacterized protein</fullName>
    </submittedName>
</protein>
<reference evidence="2" key="1">
    <citation type="submission" date="2017-02" db="EMBL/GenBank/DDBJ databases">
        <authorList>
            <person name="Varghese N."/>
            <person name="Submissions S."/>
        </authorList>
    </citation>
    <scope>NUCLEOTIDE SEQUENCE [LARGE SCALE GENOMIC DNA]</scope>
    <source>
        <strain evidence="2">ATCC BAA-34</strain>
    </source>
</reference>
<dbReference type="Gene3D" id="3.40.50.300">
    <property type="entry name" value="P-loop containing nucleotide triphosphate hydrolases"/>
    <property type="match status" value="1"/>
</dbReference>
<dbReference type="SUPFAM" id="SSF52540">
    <property type="entry name" value="P-loop containing nucleoside triphosphate hydrolases"/>
    <property type="match status" value="1"/>
</dbReference>
<dbReference type="Proteomes" id="UP000190102">
    <property type="component" value="Unassembled WGS sequence"/>
</dbReference>
<evidence type="ECO:0000313" key="2">
    <source>
        <dbReference type="Proteomes" id="UP000190102"/>
    </source>
</evidence>
<dbReference type="InterPro" id="IPR027417">
    <property type="entry name" value="P-loop_NTPase"/>
</dbReference>
<dbReference type="STRING" id="115783.SAMN02745119_01956"/>
<gene>
    <name evidence="1" type="ORF">SAMN02745119_01956</name>
</gene>
<evidence type="ECO:0000313" key="1">
    <source>
        <dbReference type="EMBL" id="SJZ89772.1"/>
    </source>
</evidence>
<sequence>MQGLNELNPYRKRIIVVLGMHRSGTSMVTCGLNALGVALGDRLNPPAAGDNDKGFFEDLDVLELNIQMLQTLKIDWHYLTPVESIDIDILNNHGFFSKAVELLRYKTADFPVWGFKDPRVAKLIPFWNRVFAHCGFDVGYVLAIRNPLSVVKSLLKRDKFNPEKSYLLWLGHVLSSLLHSKNYRRTLIDFDSFIQYPQKNLEQISSRLDLSINPHIVKEYLNDFLDESLRHSVFSVNDLAIDQACPPLVRELYASLLEVSCDNSRMDVSNFHINISQRLNEFDRLKSTLRWMDDLWNEASALNLVIEERNTQIENLNHTVTESNTQIENLNHTVTERNTQIENLNHTVTELKHTHHQQLLEICQTLDQKTVEQRSQLAEFEQAYKIQLEANQRELHDLVSQMKEVQIANEKVANQLCSRLDDMHSTNFWRWSAPFRSFAEFLGKKKLLI</sequence>
<dbReference type="InterPro" id="IPR014556">
    <property type="entry name" value="UCP029407"/>
</dbReference>
<dbReference type="Gene3D" id="1.20.5.730">
    <property type="entry name" value="Single helix bin"/>
    <property type="match status" value="1"/>
</dbReference>
<dbReference type="EMBL" id="FUWR01000009">
    <property type="protein sequence ID" value="SJZ89772.1"/>
    <property type="molecule type" value="Genomic_DNA"/>
</dbReference>
<dbReference type="OrthoDB" id="9816424at2"/>